<dbReference type="Gene3D" id="3.40.50.2300">
    <property type="match status" value="1"/>
</dbReference>
<reference evidence="6 7" key="1">
    <citation type="submission" date="2019-08" db="EMBL/GenBank/DDBJ databases">
        <title>Complete genome sequence of Terriglobus albidus strain ORNL.</title>
        <authorList>
            <person name="Podar M."/>
        </authorList>
    </citation>
    <scope>NUCLEOTIDE SEQUENCE [LARGE SCALE GENOMIC DNA]</scope>
    <source>
        <strain evidence="6 7">ORNL</strain>
    </source>
</reference>
<dbReference type="SUPFAM" id="SSF52172">
    <property type="entry name" value="CheY-like"/>
    <property type="match status" value="1"/>
</dbReference>
<dbReference type="RefSeq" id="WP_147649197.1">
    <property type="nucleotide sequence ID" value="NZ_CP042806.1"/>
</dbReference>
<dbReference type="InterPro" id="IPR011006">
    <property type="entry name" value="CheY-like_superfamily"/>
</dbReference>
<dbReference type="Pfam" id="PF00196">
    <property type="entry name" value="GerE"/>
    <property type="match status" value="1"/>
</dbReference>
<evidence type="ECO:0000259" key="4">
    <source>
        <dbReference type="PROSITE" id="PS50043"/>
    </source>
</evidence>
<dbReference type="EMBL" id="CP042806">
    <property type="protein sequence ID" value="QEE29927.1"/>
    <property type="molecule type" value="Genomic_DNA"/>
</dbReference>
<dbReference type="KEGG" id="talb:FTW19_19265"/>
<keyword evidence="7" id="KW-1185">Reference proteome</keyword>
<dbReference type="PROSITE" id="PS50043">
    <property type="entry name" value="HTH_LUXR_2"/>
    <property type="match status" value="1"/>
</dbReference>
<dbReference type="InterPro" id="IPR001789">
    <property type="entry name" value="Sig_transdc_resp-reg_receiver"/>
</dbReference>
<accession>A0A5B9EHT3</accession>
<dbReference type="GO" id="GO:0000160">
    <property type="term" value="P:phosphorelay signal transduction system"/>
    <property type="evidence" value="ECO:0007669"/>
    <property type="project" value="InterPro"/>
</dbReference>
<gene>
    <name evidence="6" type="ORF">FTW19_19265</name>
</gene>
<dbReference type="PROSITE" id="PS50110">
    <property type="entry name" value="RESPONSE_REGULATORY"/>
    <property type="match status" value="1"/>
</dbReference>
<dbReference type="PRINTS" id="PR00038">
    <property type="entry name" value="HTHLUXR"/>
</dbReference>
<feature type="domain" description="Response regulatory" evidence="5">
    <location>
        <begin position="24"/>
        <end position="139"/>
    </location>
</feature>
<keyword evidence="2" id="KW-0238">DNA-binding</keyword>
<dbReference type="InterPro" id="IPR000792">
    <property type="entry name" value="Tscrpt_reg_LuxR_C"/>
</dbReference>
<evidence type="ECO:0000259" key="5">
    <source>
        <dbReference type="PROSITE" id="PS50110"/>
    </source>
</evidence>
<dbReference type="PANTHER" id="PTHR43214:SF43">
    <property type="entry name" value="TWO-COMPONENT RESPONSE REGULATOR"/>
    <property type="match status" value="1"/>
</dbReference>
<evidence type="ECO:0000256" key="3">
    <source>
        <dbReference type="PROSITE-ProRule" id="PRU00169"/>
    </source>
</evidence>
<sequence>MSGNEPIQDVDVTEGQTGAGSAIRVILADSQAIYRVGMRKIFAVEDDIRVVAQAENLPNLYQALQRYPTDVVLLEGQMIAGTIDAIPELVKRAPDAKIIVQVVETDEANTVELYRRGVRGVVARSISPDLLVKCVRKIAAGETWIDNQSINWVIEAYRAQATTLTNPKVQPRLSPKEISIISCITRGMRNKEIAFQLGTTEQVIKNYLRKIYDKLGVSDRLELALYCLHHQLLKRYMQDGENSGASGPANTTEISLPN</sequence>
<dbReference type="Pfam" id="PF00072">
    <property type="entry name" value="Response_reg"/>
    <property type="match status" value="1"/>
</dbReference>
<comment type="caution">
    <text evidence="3">Lacks conserved residue(s) required for the propagation of feature annotation.</text>
</comment>
<evidence type="ECO:0000256" key="2">
    <source>
        <dbReference type="ARBA" id="ARBA00023125"/>
    </source>
</evidence>
<feature type="domain" description="HTH luxR-type" evidence="4">
    <location>
        <begin position="166"/>
        <end position="231"/>
    </location>
</feature>
<dbReference type="InterPro" id="IPR058245">
    <property type="entry name" value="NreC/VraR/RcsB-like_REC"/>
</dbReference>
<name>A0A5B9EHT3_9BACT</name>
<dbReference type="CDD" id="cd17535">
    <property type="entry name" value="REC_NarL-like"/>
    <property type="match status" value="1"/>
</dbReference>
<dbReference type="AlphaFoldDB" id="A0A5B9EHT3"/>
<dbReference type="SUPFAM" id="SSF46894">
    <property type="entry name" value="C-terminal effector domain of the bipartite response regulators"/>
    <property type="match status" value="1"/>
</dbReference>
<protein>
    <submittedName>
        <fullName evidence="6">Response regulator transcription factor</fullName>
    </submittedName>
</protein>
<dbReference type="GO" id="GO:0006355">
    <property type="term" value="P:regulation of DNA-templated transcription"/>
    <property type="evidence" value="ECO:0007669"/>
    <property type="project" value="InterPro"/>
</dbReference>
<dbReference type="CDD" id="cd06170">
    <property type="entry name" value="LuxR_C_like"/>
    <property type="match status" value="1"/>
</dbReference>
<dbReference type="OrthoDB" id="118459at2"/>
<organism evidence="6 7">
    <name type="scientific">Terriglobus albidus</name>
    <dbReference type="NCBI Taxonomy" id="1592106"/>
    <lineage>
        <taxon>Bacteria</taxon>
        <taxon>Pseudomonadati</taxon>
        <taxon>Acidobacteriota</taxon>
        <taxon>Terriglobia</taxon>
        <taxon>Terriglobales</taxon>
        <taxon>Acidobacteriaceae</taxon>
        <taxon>Terriglobus</taxon>
    </lineage>
</organism>
<dbReference type="Proteomes" id="UP000321820">
    <property type="component" value="Chromosome"/>
</dbReference>
<evidence type="ECO:0000313" key="7">
    <source>
        <dbReference type="Proteomes" id="UP000321820"/>
    </source>
</evidence>
<dbReference type="PANTHER" id="PTHR43214">
    <property type="entry name" value="TWO-COMPONENT RESPONSE REGULATOR"/>
    <property type="match status" value="1"/>
</dbReference>
<dbReference type="SMART" id="SM00421">
    <property type="entry name" value="HTH_LUXR"/>
    <property type="match status" value="1"/>
</dbReference>
<evidence type="ECO:0000256" key="1">
    <source>
        <dbReference type="ARBA" id="ARBA00022553"/>
    </source>
</evidence>
<dbReference type="InterPro" id="IPR016032">
    <property type="entry name" value="Sig_transdc_resp-reg_C-effctor"/>
</dbReference>
<dbReference type="GO" id="GO:0003677">
    <property type="term" value="F:DNA binding"/>
    <property type="evidence" value="ECO:0007669"/>
    <property type="project" value="UniProtKB-KW"/>
</dbReference>
<evidence type="ECO:0000313" key="6">
    <source>
        <dbReference type="EMBL" id="QEE29927.1"/>
    </source>
</evidence>
<dbReference type="InterPro" id="IPR039420">
    <property type="entry name" value="WalR-like"/>
</dbReference>
<proteinExistence type="predicted"/>
<keyword evidence="1" id="KW-0597">Phosphoprotein</keyword>